<accession>R6V2V8</accession>
<reference evidence="2" key="1">
    <citation type="submission" date="2012-11" db="EMBL/GenBank/DDBJ databases">
        <title>Dependencies among metagenomic species, viruses, plasmids and units of genetic variation.</title>
        <authorList>
            <person name="Nielsen H.B."/>
            <person name="Almeida M."/>
            <person name="Juncker A.S."/>
            <person name="Rasmussen S."/>
            <person name="Li J."/>
            <person name="Sunagawa S."/>
            <person name="Plichta D."/>
            <person name="Gautier L."/>
            <person name="Le Chatelier E."/>
            <person name="Peletier E."/>
            <person name="Bonde I."/>
            <person name="Nielsen T."/>
            <person name="Manichanh C."/>
            <person name="Arumugam M."/>
            <person name="Batto J."/>
            <person name="Santos M.B.Q.D."/>
            <person name="Blom N."/>
            <person name="Borruel N."/>
            <person name="Burgdorf K.S."/>
            <person name="Boumezbeur F."/>
            <person name="Casellas F."/>
            <person name="Dore J."/>
            <person name="Guarner F."/>
            <person name="Hansen T."/>
            <person name="Hildebrand F."/>
            <person name="Kaas R.S."/>
            <person name="Kennedy S."/>
            <person name="Kristiansen K."/>
            <person name="Kultima J.R."/>
            <person name="Leonard P."/>
            <person name="Levenez F."/>
            <person name="Lund O."/>
            <person name="Moumen B."/>
            <person name="Le Paslier D."/>
            <person name="Pons N."/>
            <person name="Pedersen O."/>
            <person name="Prifti E."/>
            <person name="Qin J."/>
            <person name="Raes J."/>
            <person name="Tap J."/>
            <person name="Tims S."/>
            <person name="Ussery D.W."/>
            <person name="Yamada T."/>
            <person name="MetaHit consortium"/>
            <person name="Renault P."/>
            <person name="Sicheritz-Ponten T."/>
            <person name="Bork P."/>
            <person name="Wang J."/>
            <person name="Brunak S."/>
            <person name="Ehrlich S.D."/>
        </authorList>
    </citation>
    <scope>NUCLEOTIDE SEQUENCE [LARGE SCALE GENOMIC DNA]</scope>
</reference>
<organism evidence="2 3">
    <name type="scientific">Candidatus Colimorpha enterica</name>
    <dbReference type="NCBI Taxonomy" id="3083063"/>
    <lineage>
        <taxon>Bacteria</taxon>
        <taxon>Pseudomonadati</taxon>
        <taxon>Bacteroidota</taxon>
        <taxon>Bacteroidia</taxon>
        <taxon>Bacteroidales</taxon>
        <taxon>Candidatus Colimorpha</taxon>
    </lineage>
</organism>
<dbReference type="AlphaFoldDB" id="R6V2V8"/>
<evidence type="ECO:0000256" key="1">
    <source>
        <dbReference type="SAM" id="MobiDB-lite"/>
    </source>
</evidence>
<feature type="region of interest" description="Disordered" evidence="1">
    <location>
        <begin position="1"/>
        <end position="62"/>
    </location>
</feature>
<feature type="compositionally biased region" description="Gly residues" evidence="1">
    <location>
        <begin position="53"/>
        <end position="62"/>
    </location>
</feature>
<feature type="compositionally biased region" description="Polar residues" evidence="1">
    <location>
        <begin position="32"/>
        <end position="42"/>
    </location>
</feature>
<dbReference type="Proteomes" id="UP000017938">
    <property type="component" value="Unassembled WGS sequence"/>
</dbReference>
<sequence length="62" mass="6696">MYVHVKSVQGHGAEPPPCRNRENRKTVKNARTPESSRVTGTASFFLGKEKEGGGGGIDDLQL</sequence>
<dbReference type="EMBL" id="CBFW010000419">
    <property type="protein sequence ID" value="CDC77117.1"/>
    <property type="molecule type" value="Genomic_DNA"/>
</dbReference>
<evidence type="ECO:0000313" key="3">
    <source>
        <dbReference type="Proteomes" id="UP000017938"/>
    </source>
</evidence>
<dbReference type="STRING" id="1263015.BN580_00299"/>
<evidence type="ECO:0000313" key="2">
    <source>
        <dbReference type="EMBL" id="CDC77117.1"/>
    </source>
</evidence>
<comment type="caution">
    <text evidence="2">The sequence shown here is derived from an EMBL/GenBank/DDBJ whole genome shotgun (WGS) entry which is preliminary data.</text>
</comment>
<gene>
    <name evidence="2" type="ORF">BN580_00299</name>
</gene>
<name>R6V2V8_9BACT</name>
<protein>
    <submittedName>
        <fullName evidence="2">Uncharacterized protein</fullName>
    </submittedName>
</protein>
<proteinExistence type="predicted"/>